<name>A0A061J7Q7_TRYRA</name>
<dbReference type="EMBL" id="AUPL01002947">
    <property type="protein sequence ID" value="ESL09332.1"/>
    <property type="molecule type" value="Genomic_DNA"/>
</dbReference>
<evidence type="ECO:0000313" key="2">
    <source>
        <dbReference type="EMBL" id="ESL09332.1"/>
    </source>
</evidence>
<evidence type="ECO:0000313" key="3">
    <source>
        <dbReference type="Proteomes" id="UP000031737"/>
    </source>
</evidence>
<accession>A0A061J7Q7</accession>
<organism evidence="2 3">
    <name type="scientific">Trypanosoma rangeli SC58</name>
    <dbReference type="NCBI Taxonomy" id="429131"/>
    <lineage>
        <taxon>Eukaryota</taxon>
        <taxon>Discoba</taxon>
        <taxon>Euglenozoa</taxon>
        <taxon>Kinetoplastea</taxon>
        <taxon>Metakinetoplastina</taxon>
        <taxon>Trypanosomatida</taxon>
        <taxon>Trypanosomatidae</taxon>
        <taxon>Trypanosoma</taxon>
        <taxon>Herpetosoma</taxon>
    </lineage>
</organism>
<keyword evidence="3" id="KW-1185">Reference proteome</keyword>
<feature type="region of interest" description="Disordered" evidence="1">
    <location>
        <begin position="61"/>
        <end position="85"/>
    </location>
</feature>
<sequence length="377" mass="41311">MAADAPVPPANPIDYPVVFTRQVEDLEENEVASTVNIFTALQWLLPVFQLAGWLPKHLGKDSAAERSRDAQGTSCGGTEEDAAPEVRETRRLLSHFEPFFTCESKVIPNGALLYTVQTFRFPTPRGPRCITRALVEAPGKYFSPLQEDKGGGHFLCCYEDKRILRCFTYLQLDKLRFAWVAVKELLEEHKAVQRTDGTLTGLARRDIKKNNAISNDAANGDANGAGGLTMAGTVGNTAGTTTAATSPAALPPTVMRKPHPSSNVIVGPTAEARKTREELKEKKYMSDLLKEECAARWPHTPVHKSVVFTVEEQQLEVQGGRKGRKGPRTYLATVELPLLNKKGGVAVFRGAQWCTTRKDAENAASEAALRALRAIRS</sequence>
<proteinExistence type="predicted"/>
<reference evidence="2 3" key="1">
    <citation type="submission" date="2013-07" db="EMBL/GenBank/DDBJ databases">
        <authorList>
            <person name="Stoco P.H."/>
            <person name="Wagner G."/>
            <person name="Gerber A."/>
            <person name="Zaha A."/>
            <person name="Thompson C."/>
            <person name="Bartholomeu D.C."/>
            <person name="Luckemeyer D.D."/>
            <person name="Bahia D."/>
            <person name="Loreto E."/>
            <person name="Prestes E.B."/>
            <person name="Lima F.M."/>
            <person name="Rodrigues-Luiz G."/>
            <person name="Vallejo G.A."/>
            <person name="Filho J.F."/>
            <person name="Monteiro K.M."/>
            <person name="Tyler K.M."/>
            <person name="de Almeida L.G."/>
            <person name="Ortiz M.F."/>
            <person name="Siervo M.A."/>
            <person name="de Moraes M.H."/>
            <person name="Cunha O.L."/>
            <person name="Mendonca-Neto R."/>
            <person name="Silva R."/>
            <person name="Teixeira S.M."/>
            <person name="Murta S.M."/>
            <person name="Sincero T.C."/>
            <person name="Mendes T.A."/>
            <person name="Urmenyi T.P."/>
            <person name="Silva V.G."/>
            <person name="da Rocha W.D."/>
            <person name="Andersson B."/>
            <person name="Romanha A.J."/>
            <person name="Steindel M."/>
            <person name="de Vasconcelos A.T."/>
            <person name="Grisard E.C."/>
        </authorList>
    </citation>
    <scope>NUCLEOTIDE SEQUENCE [LARGE SCALE GENOMIC DNA]</scope>
    <source>
        <strain evidence="2 3">SC58</strain>
    </source>
</reference>
<comment type="caution">
    <text evidence="2">The sequence shown here is derived from an EMBL/GenBank/DDBJ whole genome shotgun (WGS) entry which is preliminary data.</text>
</comment>
<dbReference type="Proteomes" id="UP000031737">
    <property type="component" value="Unassembled WGS sequence"/>
</dbReference>
<protein>
    <submittedName>
        <fullName evidence="2">Uncharacterized protein</fullName>
    </submittedName>
</protein>
<dbReference type="AlphaFoldDB" id="A0A061J7Q7"/>
<dbReference type="VEuPathDB" id="TriTrypDB:TRSC58_02947"/>
<dbReference type="OrthoDB" id="278684at2759"/>
<gene>
    <name evidence="2" type="ORF">TRSC58_02947</name>
</gene>
<evidence type="ECO:0000256" key="1">
    <source>
        <dbReference type="SAM" id="MobiDB-lite"/>
    </source>
</evidence>